<accession>A0ABT8A058</accession>
<dbReference type="PROSITE" id="PS50943">
    <property type="entry name" value="HTH_CROC1"/>
    <property type="match status" value="1"/>
</dbReference>
<comment type="caution">
    <text evidence="3">The sequence shown here is derived from an EMBL/GenBank/DDBJ whole genome shotgun (WGS) entry which is preliminary data.</text>
</comment>
<reference evidence="4" key="1">
    <citation type="journal article" date="2019" name="Int. J. Syst. Evol. Microbiol.">
        <title>The Global Catalogue of Microorganisms (GCM) 10K type strain sequencing project: providing services to taxonomists for standard genome sequencing and annotation.</title>
        <authorList>
            <consortium name="The Broad Institute Genomics Platform"/>
            <consortium name="The Broad Institute Genome Sequencing Center for Infectious Disease"/>
            <person name="Wu L."/>
            <person name="Ma J."/>
        </authorList>
    </citation>
    <scope>NUCLEOTIDE SEQUENCE [LARGE SCALE GENOMIC DNA]</scope>
    <source>
        <strain evidence="4">CECT 7131</strain>
    </source>
</reference>
<dbReference type="SMART" id="SM00530">
    <property type="entry name" value="HTH_XRE"/>
    <property type="match status" value="1"/>
</dbReference>
<evidence type="ECO:0000259" key="2">
    <source>
        <dbReference type="PROSITE" id="PS50943"/>
    </source>
</evidence>
<dbReference type="EMBL" id="JAUFPN010000015">
    <property type="protein sequence ID" value="MDN3563089.1"/>
    <property type="molecule type" value="Genomic_DNA"/>
</dbReference>
<sequence>MGEDEAGGAAEGAEEQRKLFGARVKELRKTLNMTQTELAELTGLEQMHISQIERGKVSSRHDTMFRLAKALGQELHTMLKP</sequence>
<evidence type="ECO:0000313" key="3">
    <source>
        <dbReference type="EMBL" id="MDN3563089.1"/>
    </source>
</evidence>
<dbReference type="Pfam" id="PF01381">
    <property type="entry name" value="HTH_3"/>
    <property type="match status" value="1"/>
</dbReference>
<protein>
    <submittedName>
        <fullName evidence="3">Helix-turn-helix transcriptional regulator</fullName>
    </submittedName>
</protein>
<dbReference type="InterPro" id="IPR050807">
    <property type="entry name" value="TransReg_Diox_bact_type"/>
</dbReference>
<dbReference type="InterPro" id="IPR001387">
    <property type="entry name" value="Cro/C1-type_HTH"/>
</dbReference>
<dbReference type="PANTHER" id="PTHR46797">
    <property type="entry name" value="HTH-TYPE TRANSCRIPTIONAL REGULATOR"/>
    <property type="match status" value="1"/>
</dbReference>
<evidence type="ECO:0000313" key="4">
    <source>
        <dbReference type="Proteomes" id="UP001529369"/>
    </source>
</evidence>
<proteinExistence type="predicted"/>
<keyword evidence="1" id="KW-0238">DNA-binding</keyword>
<dbReference type="Proteomes" id="UP001529369">
    <property type="component" value="Unassembled WGS sequence"/>
</dbReference>
<dbReference type="Gene3D" id="1.10.260.40">
    <property type="entry name" value="lambda repressor-like DNA-binding domains"/>
    <property type="match status" value="1"/>
</dbReference>
<name>A0ABT8A058_9PROT</name>
<dbReference type="SUPFAM" id="SSF47413">
    <property type="entry name" value="lambda repressor-like DNA-binding domains"/>
    <property type="match status" value="1"/>
</dbReference>
<dbReference type="PANTHER" id="PTHR46797:SF1">
    <property type="entry name" value="METHYLPHOSPHONATE SYNTHASE"/>
    <property type="match status" value="1"/>
</dbReference>
<organism evidence="3 4">
    <name type="scientific">Paeniroseomonas aquatica</name>
    <dbReference type="NCBI Taxonomy" id="373043"/>
    <lineage>
        <taxon>Bacteria</taxon>
        <taxon>Pseudomonadati</taxon>
        <taxon>Pseudomonadota</taxon>
        <taxon>Alphaproteobacteria</taxon>
        <taxon>Acetobacterales</taxon>
        <taxon>Acetobacteraceae</taxon>
        <taxon>Paeniroseomonas</taxon>
    </lineage>
</organism>
<dbReference type="CDD" id="cd00093">
    <property type="entry name" value="HTH_XRE"/>
    <property type="match status" value="1"/>
</dbReference>
<keyword evidence="4" id="KW-1185">Reference proteome</keyword>
<dbReference type="InterPro" id="IPR010982">
    <property type="entry name" value="Lambda_DNA-bd_dom_sf"/>
</dbReference>
<feature type="domain" description="HTH cro/C1-type" evidence="2">
    <location>
        <begin position="24"/>
        <end position="78"/>
    </location>
</feature>
<dbReference type="RefSeq" id="WP_290314824.1">
    <property type="nucleotide sequence ID" value="NZ_JAUFPN010000015.1"/>
</dbReference>
<evidence type="ECO:0000256" key="1">
    <source>
        <dbReference type="ARBA" id="ARBA00023125"/>
    </source>
</evidence>
<gene>
    <name evidence="3" type="ORF">QWZ14_01695</name>
</gene>